<dbReference type="Proteomes" id="UP000062398">
    <property type="component" value="Chromosome"/>
</dbReference>
<dbReference type="Proteomes" id="UP000056255">
    <property type="component" value="Chromosome"/>
</dbReference>
<evidence type="ECO:0000313" key="9">
    <source>
        <dbReference type="EMBL" id="AKV78458.1"/>
    </source>
</evidence>
<dbReference type="EMBL" id="CP008822">
    <property type="protein sequence ID" value="AIM27050.1"/>
    <property type="molecule type" value="Genomic_DNA"/>
</dbReference>
<dbReference type="Proteomes" id="UP000029084">
    <property type="component" value="Chromosome"/>
</dbReference>
<evidence type="ECO:0000256" key="4">
    <source>
        <dbReference type="ARBA" id="ARBA00022898"/>
    </source>
</evidence>
<dbReference type="AlphaFoldDB" id="A0A088E6U1"/>
<evidence type="ECO:0000256" key="1">
    <source>
        <dbReference type="ARBA" id="ARBA00001933"/>
    </source>
</evidence>
<dbReference type="GO" id="GO:0030170">
    <property type="term" value="F:pyridoxal phosphate binding"/>
    <property type="evidence" value="ECO:0007669"/>
    <property type="project" value="InterPro"/>
</dbReference>
<dbReference type="SUPFAM" id="SSF53383">
    <property type="entry name" value="PLP-dependent transferases"/>
    <property type="match status" value="1"/>
</dbReference>
<dbReference type="CDD" id="cd00609">
    <property type="entry name" value="AAT_like"/>
    <property type="match status" value="1"/>
</dbReference>
<dbReference type="EMBL" id="CP012175">
    <property type="protein sequence ID" value="AKV80703.1"/>
    <property type="molecule type" value="Genomic_DNA"/>
</dbReference>
<dbReference type="PANTHER" id="PTHR42790">
    <property type="entry name" value="AMINOTRANSFERASE"/>
    <property type="match status" value="1"/>
</dbReference>
<reference evidence="14 15" key="2">
    <citation type="journal article" date="2015" name="Genome Announc.">
        <title>Complete Genome Sequences of Evolved Arsenate-Resistant Metallosphaera sedula Strains.</title>
        <authorList>
            <person name="Ai C."/>
            <person name="McCarthy S."/>
            <person name="Schackwitz W."/>
            <person name="Martin J."/>
            <person name="Lipzen A."/>
            <person name="Blum P."/>
        </authorList>
    </citation>
    <scope>NUCLEOTIDE SEQUENCE [LARGE SCALE GENOMIC DNA]</scope>
    <source>
        <strain evidence="9 15">ARS120-1</strain>
        <strain evidence="10 14">ARS120-2</strain>
        <strain evidence="7 17">ARS50-1</strain>
        <strain evidence="8 16">ARS50-2</strain>
    </source>
</reference>
<comment type="cofactor">
    <cofactor evidence="1">
        <name>pyridoxal 5'-phosphate</name>
        <dbReference type="ChEBI" id="CHEBI:597326"/>
    </cofactor>
</comment>
<dbReference type="GO" id="GO:1901605">
    <property type="term" value="P:alpha-amino acid metabolic process"/>
    <property type="evidence" value="ECO:0007669"/>
    <property type="project" value="TreeGrafter"/>
</dbReference>
<name>A0A088E6U1_9CREN</name>
<dbReference type="OrthoDB" id="33635at2157"/>
<dbReference type="EMBL" id="CP012174">
    <property type="protein sequence ID" value="AKV78458.1"/>
    <property type="molecule type" value="Genomic_DNA"/>
</dbReference>
<evidence type="ECO:0000313" key="6">
    <source>
        <dbReference type="EMBL" id="AIM27050.1"/>
    </source>
</evidence>
<evidence type="ECO:0000313" key="13">
    <source>
        <dbReference type="Proteomes" id="UP000056255"/>
    </source>
</evidence>
<organism evidence="6 12">
    <name type="scientific">Metallosphaera sedula</name>
    <dbReference type="NCBI Taxonomy" id="43687"/>
    <lineage>
        <taxon>Archaea</taxon>
        <taxon>Thermoproteota</taxon>
        <taxon>Thermoprotei</taxon>
        <taxon>Sulfolobales</taxon>
        <taxon>Sulfolobaceae</taxon>
        <taxon>Metallosphaera</taxon>
    </lineage>
</organism>
<dbReference type="InterPro" id="IPR015424">
    <property type="entry name" value="PyrdxlP-dep_Trfase"/>
</dbReference>
<feature type="domain" description="Aminotransferase class I/classII large" evidence="5">
    <location>
        <begin position="30"/>
        <end position="355"/>
    </location>
</feature>
<evidence type="ECO:0000313" key="8">
    <source>
        <dbReference type="EMBL" id="AKV76205.1"/>
    </source>
</evidence>
<dbReference type="PANTHER" id="PTHR42790:SF19">
    <property type="entry name" value="KYNURENINE_ALPHA-AMINOADIPATE AMINOTRANSFERASE, MITOCHONDRIAL"/>
    <property type="match status" value="1"/>
</dbReference>
<dbReference type="InterPro" id="IPR004839">
    <property type="entry name" value="Aminotransferase_I/II_large"/>
</dbReference>
<gene>
    <name evidence="6" type="ORF">HA72_0892</name>
    <name evidence="7" type="ORF">MsedA_0908</name>
    <name evidence="8" type="ORF">MsedB_0909</name>
    <name evidence="9" type="ORF">MsedC_0908</name>
    <name evidence="10" type="ORF">MsedD_0909</name>
    <name evidence="11" type="ORF">MsedE_0908</name>
</gene>
<keyword evidence="3" id="KW-0808">Transferase</keyword>
<dbReference type="Proteomes" id="UP000062475">
    <property type="component" value="Chromosome"/>
</dbReference>
<accession>A0A088E6U1</accession>
<dbReference type="Pfam" id="PF00155">
    <property type="entry name" value="Aminotran_1_2"/>
    <property type="match status" value="1"/>
</dbReference>
<evidence type="ECO:0000259" key="5">
    <source>
        <dbReference type="Pfam" id="PF00155"/>
    </source>
</evidence>
<evidence type="ECO:0000313" key="11">
    <source>
        <dbReference type="EMBL" id="AKV82944.1"/>
    </source>
</evidence>
<evidence type="ECO:0000313" key="10">
    <source>
        <dbReference type="EMBL" id="AKV80703.1"/>
    </source>
</evidence>
<dbReference type="RefSeq" id="WP_012020851.1">
    <property type="nucleotide sequence ID" value="NZ_AP019770.1"/>
</dbReference>
<dbReference type="EMBL" id="CP012176">
    <property type="protein sequence ID" value="AKV82944.1"/>
    <property type="molecule type" value="Genomic_DNA"/>
</dbReference>
<dbReference type="PATRIC" id="fig|43687.5.peg.919"/>
<dbReference type="Gene3D" id="3.90.1150.10">
    <property type="entry name" value="Aspartate Aminotransferase, domain 1"/>
    <property type="match status" value="1"/>
</dbReference>
<evidence type="ECO:0000256" key="2">
    <source>
        <dbReference type="ARBA" id="ARBA00022576"/>
    </source>
</evidence>
<dbReference type="EMBL" id="CP012173">
    <property type="protein sequence ID" value="AKV76205.1"/>
    <property type="molecule type" value="Genomic_DNA"/>
</dbReference>
<dbReference type="InterPro" id="IPR015422">
    <property type="entry name" value="PyrdxlP-dep_Trfase_small"/>
</dbReference>
<reference evidence="11 13" key="3">
    <citation type="submission" date="2015-07" db="EMBL/GenBank/DDBJ databases">
        <title>Physiological, transcriptional responses and genome re-sequencing of acid resistant extremely thermoacidophilic Metallosphaera sedula SARC-M1.</title>
        <authorList>
            <person name="Ai C."/>
            <person name="McCarthy S."/>
            <person name="Eckrich V."/>
            <person name="Rudrappa D."/>
            <person name="Qiu G."/>
            <person name="Blum P."/>
        </authorList>
    </citation>
    <scope>NUCLEOTIDE SEQUENCE [LARGE SCALE GENOMIC DNA]</scope>
    <source>
        <strain evidence="11 13">SARC-M1</strain>
    </source>
</reference>
<dbReference type="InterPro" id="IPR050859">
    <property type="entry name" value="Class-I_PLP-dep_aminotransf"/>
</dbReference>
<evidence type="ECO:0000256" key="3">
    <source>
        <dbReference type="ARBA" id="ARBA00022679"/>
    </source>
</evidence>
<evidence type="ECO:0000313" key="14">
    <source>
        <dbReference type="Proteomes" id="UP000061362"/>
    </source>
</evidence>
<dbReference type="Gene3D" id="3.40.640.10">
    <property type="entry name" value="Type I PLP-dependent aspartate aminotransferase-like (Major domain)"/>
    <property type="match status" value="1"/>
</dbReference>
<evidence type="ECO:0000313" key="16">
    <source>
        <dbReference type="Proteomes" id="UP000062475"/>
    </source>
</evidence>
<dbReference type="Proteomes" id="UP000068832">
    <property type="component" value="Chromosome"/>
</dbReference>
<keyword evidence="2" id="KW-0032">Aminotransferase</keyword>
<evidence type="ECO:0000313" key="12">
    <source>
        <dbReference type="Proteomes" id="UP000029084"/>
    </source>
</evidence>
<evidence type="ECO:0000313" key="7">
    <source>
        <dbReference type="EMBL" id="AKV73966.1"/>
    </source>
</evidence>
<dbReference type="GO" id="GO:0008483">
    <property type="term" value="F:transaminase activity"/>
    <property type="evidence" value="ECO:0007669"/>
    <property type="project" value="UniProtKB-KW"/>
</dbReference>
<dbReference type="Proteomes" id="UP000061362">
    <property type="component" value="Chromosome"/>
</dbReference>
<reference evidence="6 12" key="1">
    <citation type="journal article" date="2014" name="J. Bacteriol.">
        <title>Role of an Archaeal PitA Transporter in the Copper and Arsenic Resistance of Metallosphaera sedula, an Extreme Thermoacidophile.</title>
        <authorList>
            <person name="McCarthy S."/>
            <person name="Ai C."/>
            <person name="Wheaton G."/>
            <person name="Tevatia R."/>
            <person name="Eckrich V."/>
            <person name="Kelly R."/>
            <person name="Blum P."/>
        </authorList>
    </citation>
    <scope>NUCLEOTIDE SEQUENCE [LARGE SCALE GENOMIC DNA]</scope>
    <source>
        <strain evidence="6 12">CuR1</strain>
    </source>
</reference>
<dbReference type="EMBL" id="CP012172">
    <property type="protein sequence ID" value="AKV73966.1"/>
    <property type="molecule type" value="Genomic_DNA"/>
</dbReference>
<keyword evidence="4" id="KW-0663">Pyridoxal phosphate</keyword>
<dbReference type="InterPro" id="IPR015421">
    <property type="entry name" value="PyrdxlP-dep_Trfase_major"/>
</dbReference>
<sequence>MPINIGGGLPDPRTFPWERMGEIVDYLIRERSETTLQYAPSEGIEEVRKEISNFVRKRGFSLEEDQILITGGAKEAIYLLSELFSQNMVASEEPTFQGFISTMSYRGLRAYPIPWDEYGPMTDVLEKRLKALRMWADPVKYFYVVPVHNPTGRVMTKDRRKHLLELASDFNFQIIEDDIYGFYMYDDPPYPALKSLDKEGRVIYISSFSKIISPGLRVGFIGYEGREIEKLATIKSEINHQVSTLDQLIVGEMLRRDLVDAVVENSVLLYRKKRNVMLDAIEEYFPSSTGCSYTEGGFFTLCRKEALDSSSLLKEALKRDVKFIPGEKFFYSSEQGRNSFRLSFSFAKEEEIVEGVRILGELLKGIK</sequence>
<evidence type="ECO:0000313" key="17">
    <source>
        <dbReference type="Proteomes" id="UP000068832"/>
    </source>
</evidence>
<dbReference type="OMA" id="WIYSEPK"/>
<proteinExistence type="predicted"/>
<dbReference type="GeneID" id="97614033"/>
<protein>
    <submittedName>
        <fullName evidence="7">GntR family transcriptional regulator</fullName>
    </submittedName>
    <submittedName>
        <fullName evidence="6">Transcriptional regulator, GntR family</fullName>
    </submittedName>
</protein>
<evidence type="ECO:0000313" key="15">
    <source>
        <dbReference type="Proteomes" id="UP000062398"/>
    </source>
</evidence>